<comment type="caution">
    <text evidence="1">The sequence shown here is derived from an EMBL/GenBank/DDBJ whole genome shotgun (WGS) entry which is preliminary data.</text>
</comment>
<dbReference type="AlphaFoldDB" id="A0AAD7HF08"/>
<accession>A0AAD7HF08</accession>
<dbReference type="EMBL" id="JARKIB010000262">
    <property type="protein sequence ID" value="KAJ7718709.1"/>
    <property type="molecule type" value="Genomic_DNA"/>
</dbReference>
<evidence type="ECO:0000313" key="1">
    <source>
        <dbReference type="EMBL" id="KAJ7718709.1"/>
    </source>
</evidence>
<dbReference type="Proteomes" id="UP001215598">
    <property type="component" value="Unassembled WGS sequence"/>
</dbReference>
<proteinExistence type="predicted"/>
<reference evidence="1" key="1">
    <citation type="submission" date="2023-03" db="EMBL/GenBank/DDBJ databases">
        <title>Massive genome expansion in bonnet fungi (Mycena s.s.) driven by repeated elements and novel gene families across ecological guilds.</title>
        <authorList>
            <consortium name="Lawrence Berkeley National Laboratory"/>
            <person name="Harder C.B."/>
            <person name="Miyauchi S."/>
            <person name="Viragh M."/>
            <person name="Kuo A."/>
            <person name="Thoen E."/>
            <person name="Andreopoulos B."/>
            <person name="Lu D."/>
            <person name="Skrede I."/>
            <person name="Drula E."/>
            <person name="Henrissat B."/>
            <person name="Morin E."/>
            <person name="Kohler A."/>
            <person name="Barry K."/>
            <person name="LaButti K."/>
            <person name="Morin E."/>
            <person name="Salamov A."/>
            <person name="Lipzen A."/>
            <person name="Mereny Z."/>
            <person name="Hegedus B."/>
            <person name="Baldrian P."/>
            <person name="Stursova M."/>
            <person name="Weitz H."/>
            <person name="Taylor A."/>
            <person name="Grigoriev I.V."/>
            <person name="Nagy L.G."/>
            <person name="Martin F."/>
            <person name="Kauserud H."/>
        </authorList>
    </citation>
    <scope>NUCLEOTIDE SEQUENCE</scope>
    <source>
        <strain evidence="1">CBHHK182m</strain>
    </source>
</reference>
<gene>
    <name evidence="1" type="ORF">B0H16DRAFT_1608687</name>
</gene>
<organism evidence="1 2">
    <name type="scientific">Mycena metata</name>
    <dbReference type="NCBI Taxonomy" id="1033252"/>
    <lineage>
        <taxon>Eukaryota</taxon>
        <taxon>Fungi</taxon>
        <taxon>Dikarya</taxon>
        <taxon>Basidiomycota</taxon>
        <taxon>Agaricomycotina</taxon>
        <taxon>Agaricomycetes</taxon>
        <taxon>Agaricomycetidae</taxon>
        <taxon>Agaricales</taxon>
        <taxon>Marasmiineae</taxon>
        <taxon>Mycenaceae</taxon>
        <taxon>Mycena</taxon>
    </lineage>
</organism>
<evidence type="ECO:0000313" key="2">
    <source>
        <dbReference type="Proteomes" id="UP001215598"/>
    </source>
</evidence>
<name>A0AAD7HF08_9AGAR</name>
<keyword evidence="2" id="KW-1185">Reference proteome</keyword>
<protein>
    <submittedName>
        <fullName evidence="1">Uncharacterized protein</fullName>
    </submittedName>
</protein>
<sequence length="692" mass="76834">MANDETLREVIHLPDEIISEILSPALRVSDEAFSYVSHHNTVSPFMTFTESTSALLVVCKSWLRVATPLLYNVVILRSKAQAQALAATLTANPALGAFIRKLRAEGGYAISMFKILQNSPNITDLFLSVDFASGDNACGLCRGLALLDPIRVIVGKATLWGRISKNAQKLVDTLAECIPAWKNLAVFQLDHFFAITAAAATLIDTLTEAPNLSTFVILDHRFDLRRVPEYMKLVATNCALKRIRLEPPRADKPGLFDTRAWFYDDVKKNKTIDMLLNLDWATSSTPVDSPCPIETDDTPSIPFVYPPRLAANSAQEDAIWSRVLCFALHDDISEDPYYNFTDPTPHYTPLLVCKLFARIGTPQLYQRPVLNSVDAMTLFTSALATKPVLGSYVRCLTIGDVGSLSSFKSLMAKMPALTELRGARRCPSMTWKVFSDLGESLRGPTLKVFHGIQIPKAVAKGGTANPVIFASFPRMQKYEWNSSTPFKTEPKLIGVDTFSLLVDLTVTTFHESFLDVLSNMELPSLQTVAFAVQSKGGARFFRKHGGKLRELTLSVAQIEDTQLAIWHNCPSMQVLTVSYSSKFPATATCLTPTKDNATLERIAFTKTEDCYRLKQNHKQALNQLMAALASSSNFPALREVSHPFCEWPTAEPEISNSRWVKSAEKFLERGVRLVGPSGVPWRPRLKFVKSKK</sequence>